<evidence type="ECO:0000256" key="3">
    <source>
        <dbReference type="ARBA" id="ARBA00022741"/>
    </source>
</evidence>
<keyword evidence="2 7" id="KW-0812">Transmembrane</keyword>
<evidence type="ECO:0000256" key="4">
    <source>
        <dbReference type="ARBA" id="ARBA00022840"/>
    </source>
</evidence>
<feature type="domain" description="ABC transporter" evidence="8">
    <location>
        <begin position="361"/>
        <end position="595"/>
    </location>
</feature>
<dbReference type="Proteomes" id="UP001597237">
    <property type="component" value="Unassembled WGS sequence"/>
</dbReference>
<dbReference type="SUPFAM" id="SSF90123">
    <property type="entry name" value="ABC transporter transmembrane region"/>
    <property type="match status" value="1"/>
</dbReference>
<dbReference type="InterPro" id="IPR011527">
    <property type="entry name" value="ABC1_TM_dom"/>
</dbReference>
<keyword evidence="3" id="KW-0547">Nucleotide-binding</keyword>
<reference evidence="11" key="1">
    <citation type="journal article" date="2019" name="Int. J. Syst. Evol. Microbiol.">
        <title>The Global Catalogue of Microorganisms (GCM) 10K type strain sequencing project: providing services to taxonomists for standard genome sequencing and annotation.</title>
        <authorList>
            <consortium name="The Broad Institute Genomics Platform"/>
            <consortium name="The Broad Institute Genome Sequencing Center for Infectious Disease"/>
            <person name="Wu L."/>
            <person name="Ma J."/>
        </authorList>
    </citation>
    <scope>NUCLEOTIDE SEQUENCE [LARGE SCALE GENOMIC DNA]</scope>
    <source>
        <strain evidence="11">DFY28</strain>
    </source>
</reference>
<dbReference type="EMBL" id="JBHUEY010000001">
    <property type="protein sequence ID" value="MFD1782696.1"/>
    <property type="molecule type" value="Genomic_DNA"/>
</dbReference>
<dbReference type="SMART" id="SM00382">
    <property type="entry name" value="AAA"/>
    <property type="match status" value="1"/>
</dbReference>
<keyword evidence="4 10" id="KW-0067">ATP-binding</keyword>
<dbReference type="RefSeq" id="WP_377282370.1">
    <property type="nucleotide sequence ID" value="NZ_JBHRSI010000006.1"/>
</dbReference>
<evidence type="ECO:0000259" key="9">
    <source>
        <dbReference type="PROSITE" id="PS50929"/>
    </source>
</evidence>
<feature type="transmembrane region" description="Helical" evidence="7">
    <location>
        <begin position="154"/>
        <end position="179"/>
    </location>
</feature>
<dbReference type="InterPro" id="IPR036640">
    <property type="entry name" value="ABC1_TM_sf"/>
</dbReference>
<dbReference type="PROSITE" id="PS00211">
    <property type="entry name" value="ABC_TRANSPORTER_1"/>
    <property type="match status" value="1"/>
</dbReference>
<keyword evidence="6 7" id="KW-0472">Membrane</keyword>
<dbReference type="Gene3D" id="3.40.50.300">
    <property type="entry name" value="P-loop containing nucleotide triphosphate hydrolases"/>
    <property type="match status" value="1"/>
</dbReference>
<dbReference type="InterPro" id="IPR003593">
    <property type="entry name" value="AAA+_ATPase"/>
</dbReference>
<dbReference type="Pfam" id="PF00664">
    <property type="entry name" value="ABC_membrane"/>
    <property type="match status" value="1"/>
</dbReference>
<dbReference type="PROSITE" id="PS50893">
    <property type="entry name" value="ABC_TRANSPORTER_2"/>
    <property type="match status" value="1"/>
</dbReference>
<evidence type="ECO:0000256" key="6">
    <source>
        <dbReference type="ARBA" id="ARBA00023136"/>
    </source>
</evidence>
<name>A0ABW4MYH5_9CAUL</name>
<dbReference type="InterPro" id="IPR039421">
    <property type="entry name" value="Type_1_exporter"/>
</dbReference>
<keyword evidence="11" id="KW-1185">Reference proteome</keyword>
<protein>
    <submittedName>
        <fullName evidence="10">ABC transporter ATP-binding protein</fullName>
    </submittedName>
</protein>
<evidence type="ECO:0000259" key="8">
    <source>
        <dbReference type="PROSITE" id="PS50893"/>
    </source>
</evidence>
<dbReference type="InterPro" id="IPR027417">
    <property type="entry name" value="P-loop_NTPase"/>
</dbReference>
<sequence length="619" mass="66619">MTDSAAPSFGQVDVKAMPGVLKRIIRLALRYPGRVALAIGCSLGSAIASLTLPKLFGHAVDQATRLLSQGPALADEARDALLVTAGLVILASSVRGFLTGFGGYIAEVVSQKVGYDLRIAFFQQLQRLSFGFHDRIHSGDLITRGMLDLEGARAFIQGGMMQTFTLVLLLTVATAMMFATDPGMAVVGLLFVPIAGFALARMGFLLRVTWLKVQQLQSILTLKMEENLQGIRVVRAFSGKAHELGKFDAAAEDVLKYSYKRITLRFRAISAMTLSFYGSMALLLWFGGHKVAAGQISVGKLTEFLTYMTLLQTPIRQIAMIFASAARATSSGGRLFEVLDLEPDIADAPGAQPLNPARGVLRFEHVDFAYDAGRPILKDISFQVGPGETVGIVGPPGSGKSTIAQLIPRFYDVTGGRITIDGTDIREVTLPSLREYVGLVQQEAFLFDTTITNNIAYADPWASEDRIVGASRTAQLHDYIAALPGGYETRVGERGVALSGGQRQRMSIARGVVPGPGIMIFDDSTAAIDAVTEKKVRDGIKQATRSMATVIIAHRLSSLMHADEILVIDEGRVIERGTHPELLAKGGVYADLYALQTRTEQGGVIDDEVAVETVEAARA</sequence>
<evidence type="ECO:0000313" key="10">
    <source>
        <dbReference type="EMBL" id="MFD1782696.1"/>
    </source>
</evidence>
<dbReference type="InterPro" id="IPR017871">
    <property type="entry name" value="ABC_transporter-like_CS"/>
</dbReference>
<feature type="transmembrane region" description="Helical" evidence="7">
    <location>
        <begin position="80"/>
        <end position="98"/>
    </location>
</feature>
<dbReference type="PANTHER" id="PTHR43394">
    <property type="entry name" value="ATP-DEPENDENT PERMEASE MDL1, MITOCHONDRIAL"/>
    <property type="match status" value="1"/>
</dbReference>
<evidence type="ECO:0000256" key="2">
    <source>
        <dbReference type="ARBA" id="ARBA00022692"/>
    </source>
</evidence>
<evidence type="ECO:0000256" key="1">
    <source>
        <dbReference type="ARBA" id="ARBA00004651"/>
    </source>
</evidence>
<evidence type="ECO:0000313" key="11">
    <source>
        <dbReference type="Proteomes" id="UP001597237"/>
    </source>
</evidence>
<organism evidence="10 11">
    <name type="scientific">Phenylobacterium terrae</name>
    <dbReference type="NCBI Taxonomy" id="2665495"/>
    <lineage>
        <taxon>Bacteria</taxon>
        <taxon>Pseudomonadati</taxon>
        <taxon>Pseudomonadota</taxon>
        <taxon>Alphaproteobacteria</taxon>
        <taxon>Caulobacterales</taxon>
        <taxon>Caulobacteraceae</taxon>
        <taxon>Phenylobacterium</taxon>
    </lineage>
</organism>
<feature type="transmembrane region" description="Helical" evidence="7">
    <location>
        <begin position="35"/>
        <end position="60"/>
    </location>
</feature>
<feature type="transmembrane region" description="Helical" evidence="7">
    <location>
        <begin position="266"/>
        <end position="287"/>
    </location>
</feature>
<accession>A0ABW4MYH5</accession>
<dbReference type="CDD" id="cd18542">
    <property type="entry name" value="ABC_6TM_YknU_like"/>
    <property type="match status" value="1"/>
</dbReference>
<comment type="caution">
    <text evidence="10">The sequence shown here is derived from an EMBL/GenBank/DDBJ whole genome shotgun (WGS) entry which is preliminary data.</text>
</comment>
<dbReference type="Gene3D" id="1.20.1560.10">
    <property type="entry name" value="ABC transporter type 1, transmembrane domain"/>
    <property type="match status" value="1"/>
</dbReference>
<evidence type="ECO:0000256" key="5">
    <source>
        <dbReference type="ARBA" id="ARBA00022989"/>
    </source>
</evidence>
<dbReference type="InterPro" id="IPR003439">
    <property type="entry name" value="ABC_transporter-like_ATP-bd"/>
</dbReference>
<keyword evidence="5 7" id="KW-1133">Transmembrane helix</keyword>
<dbReference type="SUPFAM" id="SSF52540">
    <property type="entry name" value="P-loop containing nucleoside triphosphate hydrolases"/>
    <property type="match status" value="1"/>
</dbReference>
<evidence type="ECO:0000256" key="7">
    <source>
        <dbReference type="SAM" id="Phobius"/>
    </source>
</evidence>
<proteinExistence type="predicted"/>
<dbReference type="GO" id="GO:0005524">
    <property type="term" value="F:ATP binding"/>
    <property type="evidence" value="ECO:0007669"/>
    <property type="project" value="UniProtKB-KW"/>
</dbReference>
<feature type="transmembrane region" description="Helical" evidence="7">
    <location>
        <begin position="185"/>
        <end position="206"/>
    </location>
</feature>
<dbReference type="PANTHER" id="PTHR43394:SF1">
    <property type="entry name" value="ATP-BINDING CASSETTE SUB-FAMILY B MEMBER 10, MITOCHONDRIAL"/>
    <property type="match status" value="1"/>
</dbReference>
<gene>
    <name evidence="10" type="ORF">ACFSC0_04765</name>
</gene>
<dbReference type="PROSITE" id="PS50929">
    <property type="entry name" value="ABC_TM1F"/>
    <property type="match status" value="1"/>
</dbReference>
<comment type="subcellular location">
    <subcellularLocation>
        <location evidence="1">Cell membrane</location>
        <topology evidence="1">Multi-pass membrane protein</topology>
    </subcellularLocation>
</comment>
<dbReference type="Pfam" id="PF00005">
    <property type="entry name" value="ABC_tran"/>
    <property type="match status" value="1"/>
</dbReference>
<feature type="domain" description="ABC transmembrane type-1" evidence="9">
    <location>
        <begin position="36"/>
        <end position="327"/>
    </location>
</feature>